<name>B3RK79_TRIAD</name>
<dbReference type="SUPFAM" id="SSF52540">
    <property type="entry name" value="P-loop containing nucleoside triphosphate hydrolases"/>
    <property type="match status" value="1"/>
</dbReference>
<feature type="compositionally biased region" description="Polar residues" evidence="4">
    <location>
        <begin position="547"/>
        <end position="556"/>
    </location>
</feature>
<keyword evidence="2 3" id="KW-0802">TPR repeat</keyword>
<dbReference type="SUPFAM" id="SSF48452">
    <property type="entry name" value="TPR-like"/>
    <property type="match status" value="2"/>
</dbReference>
<proteinExistence type="predicted"/>
<dbReference type="OrthoDB" id="10023302at2759"/>
<dbReference type="Pfam" id="PF00515">
    <property type="entry name" value="TPR_1"/>
    <property type="match status" value="1"/>
</dbReference>
<organism evidence="6 7">
    <name type="scientific">Trichoplax adhaerens</name>
    <name type="common">Trichoplax reptans</name>
    <dbReference type="NCBI Taxonomy" id="10228"/>
    <lineage>
        <taxon>Eukaryota</taxon>
        <taxon>Metazoa</taxon>
        <taxon>Placozoa</taxon>
        <taxon>Uniplacotomia</taxon>
        <taxon>Trichoplacea</taxon>
        <taxon>Trichoplacidae</taxon>
        <taxon>Trichoplax</taxon>
    </lineage>
</organism>
<accession>B3RK79</accession>
<feature type="repeat" description="TPR" evidence="3">
    <location>
        <begin position="184"/>
        <end position="217"/>
    </location>
</feature>
<dbReference type="OMA" id="WIIMATI"/>
<dbReference type="CDD" id="cd01671">
    <property type="entry name" value="CARD"/>
    <property type="match status" value="1"/>
</dbReference>
<keyword evidence="1" id="KW-0677">Repeat</keyword>
<feature type="repeat" description="TPR" evidence="3">
    <location>
        <begin position="352"/>
        <end position="385"/>
    </location>
</feature>
<dbReference type="EMBL" id="DS985241">
    <property type="protein sequence ID" value="EDV29878.1"/>
    <property type="molecule type" value="Genomic_DNA"/>
</dbReference>
<dbReference type="Gene3D" id="3.40.50.300">
    <property type="entry name" value="P-loop containing nucleotide triphosphate hydrolases"/>
    <property type="match status" value="1"/>
</dbReference>
<dbReference type="GeneID" id="6750294"/>
<keyword evidence="7" id="KW-1185">Reference proteome</keyword>
<evidence type="ECO:0000256" key="4">
    <source>
        <dbReference type="SAM" id="MobiDB-lite"/>
    </source>
</evidence>
<evidence type="ECO:0000313" key="6">
    <source>
        <dbReference type="EMBL" id="EDV29878.1"/>
    </source>
</evidence>
<feature type="region of interest" description="Disordered" evidence="4">
    <location>
        <begin position="518"/>
        <end position="571"/>
    </location>
</feature>
<feature type="domain" description="COR" evidence="5">
    <location>
        <begin position="949"/>
        <end position="1095"/>
    </location>
</feature>
<dbReference type="HOGENOM" id="CLU_245785_0_0_1"/>
<dbReference type="Gene3D" id="1.25.40.10">
    <property type="entry name" value="Tetratricopeptide repeat domain"/>
    <property type="match status" value="3"/>
</dbReference>
<dbReference type="InterPro" id="IPR011990">
    <property type="entry name" value="TPR-like_helical_dom_sf"/>
</dbReference>
<dbReference type="Pfam" id="PF13424">
    <property type="entry name" value="TPR_12"/>
    <property type="match status" value="4"/>
</dbReference>
<reference evidence="6 7" key="1">
    <citation type="journal article" date="2008" name="Nature">
        <title>The Trichoplax genome and the nature of placozoans.</title>
        <authorList>
            <person name="Srivastava M."/>
            <person name="Begovic E."/>
            <person name="Chapman J."/>
            <person name="Putnam N.H."/>
            <person name="Hellsten U."/>
            <person name="Kawashima T."/>
            <person name="Kuo A."/>
            <person name="Mitros T."/>
            <person name="Salamov A."/>
            <person name="Carpenter M.L."/>
            <person name="Signorovitch A.Y."/>
            <person name="Moreno M.A."/>
            <person name="Kamm K."/>
            <person name="Grimwood J."/>
            <person name="Schmutz J."/>
            <person name="Shapiro H."/>
            <person name="Grigoriev I.V."/>
            <person name="Buss L.W."/>
            <person name="Schierwater B."/>
            <person name="Dellaporta S.L."/>
            <person name="Rokhsar D.S."/>
        </authorList>
    </citation>
    <scope>NUCLEOTIDE SEQUENCE [LARGE SCALE GENOMIC DNA]</scope>
    <source>
        <strain evidence="6 7">Grell-BS-1999</strain>
    </source>
</reference>
<protein>
    <recommendedName>
        <fullName evidence="5">COR domain-containing protein</fullName>
    </recommendedName>
</protein>
<dbReference type="PhylomeDB" id="B3RK79"/>
<sequence length="1404" mass="163320">MATEQPTESTVPQNIQSLFEMAKESKTKFDFKNALPSYMESLHKIEIIPNSSADVERLKCNIYIDISDIYRRERIWTKAYEFCNLAQQVANELQDQVCIANCWDRQGSIKRLQGDLNGALHDFHKALEIKLTSLGEKNLNISDSYNNIGLVKWKQGENYEALAMYDKSLEIKLSILDDNHPDISRVYHNKGLIYEQQGKYNDALSMYQKSFEIESHHLGDNHAIVDESYNNIGNIYLRQGKYDKALAIFKKCLEARLLVFGENRSSVAASYLSMGVAYKKKGRLNDCLSQYLKSLKIYLSILANDHPDLSPIYHDIGNVYDSLGKYDDALTMHNKSLKIQLSVYSENHQYVANNYEDLGVVYEHQGQYDKSLSMHEKSLKIRLAQLDENHPSIAASYKNIANIYDHQNRCDEALSMYQKSLKILLLVLGDTHPDISQLYQDMGNSYYKQLKYNQALTKYNEALNILHKTFGENHSSIADIYEKLAGCNNHLHHFDDAIAMQQKSETIRNCLPQEMNISESLTNQSGKIQEEVNKRKSRGQDHHKPQFLNNQSQLRSSDSENHSNEQDWANNRVTDIQEKRYFRGYIKALDRGSCFNNLVRAMFTGPRNVGKSSIMRAFTRQVLKPNQPPTEIVHQSETVIEIAYNLQNLQLDDLRQIWRVNINSIMQTFNNDSTTQVSAGSVYRQTIADTGSIDFTYETDKQDPIASKDLETMNSKSSMQQLRDVFQYYFSLPPMKKNYLDYDSQYAKIWDFGGHEIYHITHRLFMSENSIYILVFNIALDIYDKVRTRDGQLLNTTYLHAMQEWLTSIIGSHRDGGEITANIDNDNVKYSLPIVILVASHGDLILKEEERIRRFNQFEREIRSHMPIYKNNIYSSGIVFNCNAEDNSLPTKINRTYCSFRLHHIIKKFAQSLPFMKSSIPIRWIIMATILRVASFSHDNPSTSSKINQIRTDSISNIMTIQEVINLAQKYCLYENEEELIDMLTYLHDLGEIIFCKKAGYGGIVVTNVDWLLKIFRSLIQCHECPSGSSSIISEYEKASQTGKLSRSYIDYVLQKLDEDAKKNILKLMETYDIVCQIKNDNDEDESKYFAPYLLRSDVDPFNLTGYLLSDWFYIGYENKDIPYIPDGIYYCLLSACMKEWNNTKVELYHHCAKYYLANDGHYVIVKKEGSYIGLQYCYQKVRESEIEDKIMDKVFNSLHSKRLHAIIRAKLVSIIEERMPKFKNKNCQFYVQCSYCNKLTSVKCKINVQIQNWIQCQNCHNYFESNSISDWIPYDKKLWKDRWYGKLRMSDTQTSNNNNEISRPQLCHALNYYNEDFIRIIPTDEILLKLKAKHILSEREVTDIRRLPHEEQKADRLFNILQNRADGNDFLEFCDVLNNNTIQRVQKLGRQLEVKARNFTNDS</sequence>
<evidence type="ECO:0000313" key="7">
    <source>
        <dbReference type="Proteomes" id="UP000009022"/>
    </source>
</evidence>
<dbReference type="KEGG" id="tad:TRIADDRAFT_52746"/>
<dbReference type="Proteomes" id="UP000009022">
    <property type="component" value="Unassembled WGS sequence"/>
</dbReference>
<evidence type="ECO:0000256" key="1">
    <source>
        <dbReference type="ARBA" id="ARBA00022737"/>
    </source>
</evidence>
<evidence type="ECO:0000259" key="5">
    <source>
        <dbReference type="Pfam" id="PF16095"/>
    </source>
</evidence>
<dbReference type="Pfam" id="PF16095">
    <property type="entry name" value="COR-A"/>
    <property type="match status" value="1"/>
</dbReference>
<dbReference type="InterPro" id="IPR032171">
    <property type="entry name" value="COR-A"/>
</dbReference>
<dbReference type="InterPro" id="IPR027417">
    <property type="entry name" value="P-loop_NTPase"/>
</dbReference>
<dbReference type="InterPro" id="IPR019734">
    <property type="entry name" value="TPR_rpt"/>
</dbReference>
<dbReference type="InterPro" id="IPR011029">
    <property type="entry name" value="DEATH-like_dom_sf"/>
</dbReference>
<feature type="repeat" description="TPR" evidence="3">
    <location>
        <begin position="436"/>
        <end position="469"/>
    </location>
</feature>
<dbReference type="SMART" id="SM00028">
    <property type="entry name" value="TPR"/>
    <property type="match status" value="10"/>
</dbReference>
<dbReference type="CTD" id="6750294"/>
<feature type="compositionally biased region" description="Polar residues" evidence="4">
    <location>
        <begin position="518"/>
        <end position="527"/>
    </location>
</feature>
<dbReference type="eggNOG" id="KOG1840">
    <property type="taxonomic scope" value="Eukaryota"/>
</dbReference>
<dbReference type="PANTHER" id="PTHR45641">
    <property type="entry name" value="TETRATRICOPEPTIDE REPEAT PROTEIN (AFU_ORTHOLOGUE AFUA_6G03870)"/>
    <property type="match status" value="1"/>
</dbReference>
<feature type="repeat" description="TPR" evidence="3">
    <location>
        <begin position="310"/>
        <end position="343"/>
    </location>
</feature>
<feature type="repeat" description="TPR" evidence="3">
    <location>
        <begin position="226"/>
        <end position="259"/>
    </location>
</feature>
<evidence type="ECO:0000256" key="3">
    <source>
        <dbReference type="PROSITE-ProRule" id="PRU00339"/>
    </source>
</evidence>
<dbReference type="PROSITE" id="PS50005">
    <property type="entry name" value="TPR"/>
    <property type="match status" value="5"/>
</dbReference>
<dbReference type="Gene3D" id="1.10.533.10">
    <property type="entry name" value="Death Domain, Fas"/>
    <property type="match status" value="1"/>
</dbReference>
<dbReference type="RefSeq" id="XP_002109080.1">
    <property type="nucleotide sequence ID" value="XM_002109044.1"/>
</dbReference>
<feature type="compositionally biased region" description="Basic and acidic residues" evidence="4">
    <location>
        <begin position="528"/>
        <end position="544"/>
    </location>
</feature>
<gene>
    <name evidence="6" type="ORF">TRIADDRAFT_52746</name>
</gene>
<evidence type="ECO:0000256" key="2">
    <source>
        <dbReference type="ARBA" id="ARBA00022803"/>
    </source>
</evidence>
<dbReference type="InParanoid" id="B3RK79"/>
<dbReference type="PROSITE" id="PS50293">
    <property type="entry name" value="TPR_REGION"/>
    <property type="match status" value="2"/>
</dbReference>
<dbReference type="PANTHER" id="PTHR45641:SF1">
    <property type="entry name" value="AAA+ ATPASE DOMAIN-CONTAINING PROTEIN"/>
    <property type="match status" value="1"/>
</dbReference>